<dbReference type="InterPro" id="IPR049806">
    <property type="entry name" value="MasK-like_C"/>
</dbReference>
<sequence length="320" mass="35691">MTTASLTHSSDNSFSDIGDMFKPSRQDRLFKQILILLLVVYVIFGIGVPFLEQVEVPREVKEQLPPQLAKIMLKEKQLPVPEKPKEEPIPEPEPEKLEEKPVEKVEEPPKVKPTTREAAKEKAQKSGLAAMKDELFSMREAFDVKPAAQSNLEQNQAQEVKVKRKLLAAAANTQSESLSTSTVQQTVVSDAISTKNTQQIRLAEEEVLAVAGANAEIDREASSAGQRSEAALRRTLEANKARLYALYNRALRKDPFLKGKVMFEIEIQPNGSISRVDIQSSQLNNPKLERQLKVVLRSISFSAEDVATMTTIWAIDFLPS</sequence>
<evidence type="ECO:0000256" key="2">
    <source>
        <dbReference type="SAM" id="Phobius"/>
    </source>
</evidence>
<keyword evidence="2" id="KW-0472">Membrane</keyword>
<dbReference type="Proteomes" id="UP000191820">
    <property type="component" value="Chromosome"/>
</dbReference>
<evidence type="ECO:0000256" key="1">
    <source>
        <dbReference type="SAM" id="MobiDB-lite"/>
    </source>
</evidence>
<reference evidence="3 4" key="1">
    <citation type="submission" date="2017-03" db="EMBL/GenBank/DDBJ databases">
        <title>Genome sequencing of Shewanella japonica KCTC 22435.</title>
        <authorList>
            <person name="Kim K.M."/>
        </authorList>
    </citation>
    <scope>NUCLEOTIDE SEQUENCE [LARGE SCALE GENOMIC DNA]</scope>
    <source>
        <strain evidence="3 4">KCTC 22435</strain>
    </source>
</reference>
<keyword evidence="4" id="KW-1185">Reference proteome</keyword>
<accession>A0ABN4YF02</accession>
<evidence type="ECO:0000313" key="3">
    <source>
        <dbReference type="EMBL" id="ARD21354.1"/>
    </source>
</evidence>
<gene>
    <name evidence="3" type="ORF">SJ2017_1023</name>
</gene>
<evidence type="ECO:0008006" key="5">
    <source>
        <dbReference type="Google" id="ProtNLM"/>
    </source>
</evidence>
<protein>
    <recommendedName>
        <fullName evidence="5">Energy transducer TonB</fullName>
    </recommendedName>
</protein>
<keyword evidence="2" id="KW-0812">Transmembrane</keyword>
<dbReference type="NCBIfam" id="NF033768">
    <property type="entry name" value="myxo_SS_tail"/>
    <property type="match status" value="1"/>
</dbReference>
<dbReference type="RefSeq" id="WP_080915100.1">
    <property type="nucleotide sequence ID" value="NZ_CP020472.1"/>
</dbReference>
<feature type="region of interest" description="Disordered" evidence="1">
    <location>
        <begin position="75"/>
        <end position="123"/>
    </location>
</feature>
<evidence type="ECO:0000313" key="4">
    <source>
        <dbReference type="Proteomes" id="UP000191820"/>
    </source>
</evidence>
<name>A0ABN4YF02_9GAMM</name>
<proteinExistence type="predicted"/>
<feature type="transmembrane region" description="Helical" evidence="2">
    <location>
        <begin position="29"/>
        <end position="51"/>
    </location>
</feature>
<keyword evidence="2" id="KW-1133">Transmembrane helix</keyword>
<organism evidence="3 4">
    <name type="scientific">Shewanella japonica</name>
    <dbReference type="NCBI Taxonomy" id="93973"/>
    <lineage>
        <taxon>Bacteria</taxon>
        <taxon>Pseudomonadati</taxon>
        <taxon>Pseudomonadota</taxon>
        <taxon>Gammaproteobacteria</taxon>
        <taxon>Alteromonadales</taxon>
        <taxon>Shewanellaceae</taxon>
        <taxon>Shewanella</taxon>
    </lineage>
</organism>
<dbReference type="EMBL" id="CP020472">
    <property type="protein sequence ID" value="ARD21354.1"/>
    <property type="molecule type" value="Genomic_DNA"/>
</dbReference>